<feature type="active site" description="Nucleophile" evidence="3">
    <location>
        <position position="127"/>
    </location>
</feature>
<feature type="binding site" evidence="4">
    <location>
        <position position="264"/>
    </location>
    <ligand>
        <name>substrate</name>
    </ligand>
</feature>
<evidence type="ECO:0000256" key="4">
    <source>
        <dbReference type="PIRSR" id="PIRSR610905-2"/>
    </source>
</evidence>
<dbReference type="EMBL" id="JACHMH010000001">
    <property type="protein sequence ID" value="MBB4675276.1"/>
    <property type="molecule type" value="Genomic_DNA"/>
</dbReference>
<feature type="binding site" evidence="4">
    <location>
        <position position="188"/>
    </location>
    <ligand>
        <name>substrate</name>
    </ligand>
</feature>
<dbReference type="InterPro" id="IPR052369">
    <property type="entry name" value="UG_Glycosaminoglycan_Hydrolase"/>
</dbReference>
<proteinExistence type="inferred from homology"/>
<dbReference type="Gene3D" id="1.50.10.10">
    <property type="match status" value="1"/>
</dbReference>
<feature type="binding site" evidence="4">
    <location>
        <position position="248"/>
    </location>
    <ligand>
        <name>substrate</name>
    </ligand>
</feature>
<evidence type="ECO:0000256" key="3">
    <source>
        <dbReference type="PIRSR" id="PIRSR610905-1"/>
    </source>
</evidence>
<evidence type="ECO:0000256" key="1">
    <source>
        <dbReference type="ARBA" id="ARBA00022801"/>
    </source>
</evidence>
<feature type="signal peptide" evidence="5">
    <location>
        <begin position="1"/>
        <end position="29"/>
    </location>
</feature>
<dbReference type="EC" id="3.2.1.180" evidence="6"/>
<reference evidence="6 7" key="1">
    <citation type="submission" date="2020-08" db="EMBL/GenBank/DDBJ databases">
        <title>Sequencing the genomes of 1000 actinobacteria strains.</title>
        <authorList>
            <person name="Klenk H.-P."/>
        </authorList>
    </citation>
    <scope>NUCLEOTIDE SEQUENCE [LARGE SCALE GENOMIC DNA]</scope>
    <source>
        <strain evidence="6 7">DSM 44230</strain>
    </source>
</reference>
<feature type="chain" id="PRO_5030947878" evidence="5">
    <location>
        <begin position="30"/>
        <end position="410"/>
    </location>
</feature>
<protein>
    <submittedName>
        <fullName evidence="6">Unsaturated chondroitin disaccharide hydrolase</fullName>
        <ecNumber evidence="6">3.2.1.180</ecNumber>
    </submittedName>
</protein>
<dbReference type="GO" id="GO:0102212">
    <property type="term" value="F:unsaturated chondroitin disaccharide hydrolase activity"/>
    <property type="evidence" value="ECO:0007669"/>
    <property type="project" value="UniProtKB-EC"/>
</dbReference>
<keyword evidence="7" id="KW-1185">Reference proteome</keyword>
<dbReference type="InterPro" id="IPR012341">
    <property type="entry name" value="6hp_glycosidase-like_sf"/>
</dbReference>
<dbReference type="PROSITE" id="PS51318">
    <property type="entry name" value="TAT"/>
    <property type="match status" value="1"/>
</dbReference>
<keyword evidence="5" id="KW-0732">Signal</keyword>
<dbReference type="PANTHER" id="PTHR36845">
    <property type="entry name" value="HYDROLASE, PUTATIVE (AFU_ORTHOLOGUE AFUA_7G05090)-RELATED"/>
    <property type="match status" value="1"/>
</dbReference>
<dbReference type="Pfam" id="PF07470">
    <property type="entry name" value="Glyco_hydro_88"/>
    <property type="match status" value="1"/>
</dbReference>
<comment type="caution">
    <text evidence="6">The sequence shown here is derived from an EMBL/GenBank/DDBJ whole genome shotgun (WGS) entry which is preliminary data.</text>
</comment>
<name>A0A7W7FQS8_9PSEU</name>
<evidence type="ECO:0000256" key="2">
    <source>
        <dbReference type="ARBA" id="ARBA00038358"/>
    </source>
</evidence>
<dbReference type="Proteomes" id="UP000533598">
    <property type="component" value="Unassembled WGS sequence"/>
</dbReference>
<organism evidence="6 7">
    <name type="scientific">Crossiella cryophila</name>
    <dbReference type="NCBI Taxonomy" id="43355"/>
    <lineage>
        <taxon>Bacteria</taxon>
        <taxon>Bacillati</taxon>
        <taxon>Actinomycetota</taxon>
        <taxon>Actinomycetes</taxon>
        <taxon>Pseudonocardiales</taxon>
        <taxon>Pseudonocardiaceae</taxon>
        <taxon>Crossiella</taxon>
    </lineage>
</organism>
<feature type="binding site" evidence="4">
    <location>
        <position position="127"/>
    </location>
    <ligand>
        <name>substrate</name>
    </ligand>
</feature>
<evidence type="ECO:0000256" key="5">
    <source>
        <dbReference type="SAM" id="SignalP"/>
    </source>
</evidence>
<dbReference type="AlphaFoldDB" id="A0A7W7FQS8"/>
<dbReference type="PANTHER" id="PTHR36845:SF1">
    <property type="entry name" value="HYDROLASE, PUTATIVE (AFU_ORTHOLOGUE AFUA_7G05090)-RELATED"/>
    <property type="match status" value="1"/>
</dbReference>
<dbReference type="RefSeq" id="WP_185001270.1">
    <property type="nucleotide sequence ID" value="NZ_BAAAUI010000006.1"/>
</dbReference>
<dbReference type="GO" id="GO:0052757">
    <property type="term" value="F:chondroitin hydrolase activity"/>
    <property type="evidence" value="ECO:0007669"/>
    <property type="project" value="TreeGrafter"/>
</dbReference>
<comment type="similarity">
    <text evidence="2">Belongs to the glycosyl hydrolase 88 family.</text>
</comment>
<dbReference type="InterPro" id="IPR010905">
    <property type="entry name" value="Glyco_hydro_88"/>
</dbReference>
<dbReference type="InterPro" id="IPR008928">
    <property type="entry name" value="6-hairpin_glycosidase_sf"/>
</dbReference>
<feature type="active site" description="Proton donor" evidence="3">
    <location>
        <position position="188"/>
    </location>
</feature>
<evidence type="ECO:0000313" key="7">
    <source>
        <dbReference type="Proteomes" id="UP000533598"/>
    </source>
</evidence>
<keyword evidence="1 6" id="KW-0378">Hydrolase</keyword>
<evidence type="ECO:0000313" key="6">
    <source>
        <dbReference type="EMBL" id="MBB4675276.1"/>
    </source>
</evidence>
<gene>
    <name evidence="6" type="ORF">HNR67_001394</name>
</gene>
<dbReference type="GO" id="GO:0000272">
    <property type="term" value="P:polysaccharide catabolic process"/>
    <property type="evidence" value="ECO:0007669"/>
    <property type="project" value="TreeGrafter"/>
</dbReference>
<dbReference type="SUPFAM" id="SSF48208">
    <property type="entry name" value="Six-hairpin glycosidases"/>
    <property type="match status" value="1"/>
</dbReference>
<accession>A0A7W7FQS8</accession>
<keyword evidence="6" id="KW-0326">Glycosidase</keyword>
<feature type="binding site" evidence="4">
    <location>
        <position position="260"/>
    </location>
    <ligand>
        <name>substrate</name>
    </ligand>
</feature>
<dbReference type="InterPro" id="IPR006311">
    <property type="entry name" value="TAT_signal"/>
</dbReference>
<sequence>MTALSRRVLLTGAAATAGALALQPGAALAAAGAPAEEAFAPNPARLRQTLDYAVAKLRQTAPTVATFPEETRFEKWIPVNDGGWVGGFWPGLLWLGFVDSRDPQFEKWAREAALRLTPRIPDTGTHDMGFLFYPSWVTAYRLTGEASWRDGAVRAAESLSKRYNTAGKFIRAWGSLGSTGNAGRTIIDTMMNLDLMFWATEVTGDGKYADIAANHARTTIKHFIRPDGSTPHVFDFDPVSGTAVGPNTVQGYSATSTWARGQAWGIYGFATTYRRTGDRQFLNAATRMADHILPYLAESPVPIWDYRSPLAPNDIRDSSAGAITACGLLDLAKITGNARYQTTALTVLDALSRTCLTTRSDRHDAVLARGTKNRRAENGIEVSLPYGDYYLMEAILRVLKPREIAKAIGL</sequence>